<dbReference type="Proteomes" id="UP000784294">
    <property type="component" value="Unassembled WGS sequence"/>
</dbReference>
<evidence type="ECO:0000259" key="1">
    <source>
        <dbReference type="Pfam" id="PF14771"/>
    </source>
</evidence>
<dbReference type="AlphaFoldDB" id="A0A3S5AMF9"/>
<evidence type="ECO:0000313" key="3">
    <source>
        <dbReference type="Proteomes" id="UP000784294"/>
    </source>
</evidence>
<accession>A0A3S5AMF9</accession>
<organism evidence="2 3">
    <name type="scientific">Protopolystoma xenopodis</name>
    <dbReference type="NCBI Taxonomy" id="117903"/>
    <lineage>
        <taxon>Eukaryota</taxon>
        <taxon>Metazoa</taxon>
        <taxon>Spiralia</taxon>
        <taxon>Lophotrochozoa</taxon>
        <taxon>Platyhelminthes</taxon>
        <taxon>Monogenea</taxon>
        <taxon>Polyopisthocotylea</taxon>
        <taxon>Polystomatidea</taxon>
        <taxon>Polystomatidae</taxon>
        <taxon>Protopolystoma</taxon>
    </lineage>
</organism>
<dbReference type="InterPro" id="IPR042616">
    <property type="entry name" value="PROSER1"/>
</dbReference>
<comment type="caution">
    <text evidence="2">The sequence shown here is derived from an EMBL/GenBank/DDBJ whole genome shotgun (WGS) entry which is preliminary data.</text>
</comment>
<dbReference type="PANTHER" id="PTHR14880:SF2">
    <property type="entry name" value="PROLINE AND SERINE-RICH PROTEIN 1"/>
    <property type="match status" value="1"/>
</dbReference>
<proteinExistence type="predicted"/>
<dbReference type="InterPro" id="IPR028011">
    <property type="entry name" value="DUF4476"/>
</dbReference>
<dbReference type="Pfam" id="PF14771">
    <property type="entry name" value="DUF4476"/>
    <property type="match status" value="1"/>
</dbReference>
<dbReference type="EMBL" id="CAAALY010087178">
    <property type="protein sequence ID" value="VEL27430.1"/>
    <property type="molecule type" value="Genomic_DNA"/>
</dbReference>
<reference evidence="2" key="1">
    <citation type="submission" date="2018-11" db="EMBL/GenBank/DDBJ databases">
        <authorList>
            <consortium name="Pathogen Informatics"/>
        </authorList>
    </citation>
    <scope>NUCLEOTIDE SEQUENCE</scope>
</reference>
<gene>
    <name evidence="2" type="ORF">PXEA_LOCUS20870</name>
</gene>
<evidence type="ECO:0000313" key="2">
    <source>
        <dbReference type="EMBL" id="VEL27430.1"/>
    </source>
</evidence>
<keyword evidence="3" id="KW-1185">Reference proteome</keyword>
<dbReference type="PANTHER" id="PTHR14880">
    <property type="entry name" value="PROLINE AND SERINE-RICH PROTEIN 1"/>
    <property type="match status" value="1"/>
</dbReference>
<protein>
    <recommendedName>
        <fullName evidence="1">DUF4476 domain-containing protein</fullName>
    </recommendedName>
</protein>
<feature type="domain" description="DUF4476" evidence="1">
    <location>
        <begin position="34"/>
        <end position="119"/>
    </location>
</feature>
<name>A0A3S5AMF9_9PLAT</name>
<sequence>MSDSQFSRLVSEIRWETTSFQKKFDILYYSKGYFSGAASLLQEFKSAPDRIKVIRALEKRLCCMSCAEAREIINCIPVTQAGRLVALECVKGSLVDHQTLEGIEYILSAFVFDKDKIRAVNILTTISTHVVNELASGGHQGYAPLGGLYTQSFPLKEHSYGSLRDQMTINEPILMLY</sequence>
<dbReference type="OrthoDB" id="9976386at2759"/>